<comment type="caution">
    <text evidence="1">The sequence shown here is derived from an EMBL/GenBank/DDBJ whole genome shotgun (WGS) entry which is preliminary data.</text>
</comment>
<reference evidence="1 2" key="1">
    <citation type="journal article" date="2017" name="Curr. Biol.">
        <title>The Evolution of Venom by Co-option of Single-Copy Genes.</title>
        <authorList>
            <person name="Martinson E.O."/>
            <person name="Mrinalini"/>
            <person name="Kelkar Y.D."/>
            <person name="Chang C.H."/>
            <person name="Werren J.H."/>
        </authorList>
    </citation>
    <scope>NUCLEOTIDE SEQUENCE [LARGE SCALE GENOMIC DNA]</scope>
    <source>
        <strain evidence="1 2">Alberta</strain>
        <tissue evidence="1">Whole body</tissue>
    </source>
</reference>
<keyword evidence="2" id="KW-1185">Reference proteome</keyword>
<proteinExistence type="predicted"/>
<protein>
    <submittedName>
        <fullName evidence="1">Uncharacterized protein</fullName>
    </submittedName>
</protein>
<organism evidence="1 2">
    <name type="scientific">Trichomalopsis sarcophagae</name>
    <dbReference type="NCBI Taxonomy" id="543379"/>
    <lineage>
        <taxon>Eukaryota</taxon>
        <taxon>Metazoa</taxon>
        <taxon>Ecdysozoa</taxon>
        <taxon>Arthropoda</taxon>
        <taxon>Hexapoda</taxon>
        <taxon>Insecta</taxon>
        <taxon>Pterygota</taxon>
        <taxon>Neoptera</taxon>
        <taxon>Endopterygota</taxon>
        <taxon>Hymenoptera</taxon>
        <taxon>Apocrita</taxon>
        <taxon>Proctotrupomorpha</taxon>
        <taxon>Chalcidoidea</taxon>
        <taxon>Pteromalidae</taxon>
        <taxon>Pteromalinae</taxon>
        <taxon>Trichomalopsis</taxon>
    </lineage>
</organism>
<accession>A0A232FMB9</accession>
<dbReference type="EMBL" id="NNAY01000046">
    <property type="protein sequence ID" value="OXU31598.1"/>
    <property type="molecule type" value="Genomic_DNA"/>
</dbReference>
<evidence type="ECO:0000313" key="2">
    <source>
        <dbReference type="Proteomes" id="UP000215335"/>
    </source>
</evidence>
<dbReference type="AlphaFoldDB" id="A0A232FMB9"/>
<gene>
    <name evidence="1" type="ORF">TSAR_010260</name>
</gene>
<name>A0A232FMB9_9HYME</name>
<feature type="non-terminal residue" evidence="1">
    <location>
        <position position="70"/>
    </location>
</feature>
<dbReference type="Proteomes" id="UP000215335">
    <property type="component" value="Unassembled WGS sequence"/>
</dbReference>
<sequence>MYNKKTKLRECALIFVFFGFSNQKMAFSRKEDPVEYLSQMAGCKEGLRLLGNEVIHRARPKQQAQKGSFV</sequence>
<evidence type="ECO:0000313" key="1">
    <source>
        <dbReference type="EMBL" id="OXU31598.1"/>
    </source>
</evidence>